<evidence type="ECO:0000313" key="2">
    <source>
        <dbReference type="EMBL" id="GFH53832.1"/>
    </source>
</evidence>
<keyword evidence="1" id="KW-0732">Signal</keyword>
<dbReference type="EMBL" id="BLLK01000047">
    <property type="protein sequence ID" value="GFH53832.1"/>
    <property type="molecule type" value="Genomic_DNA"/>
</dbReference>
<feature type="chain" id="PRO_5042021776" description="SET domain-containing protein" evidence="1">
    <location>
        <begin position="18"/>
        <end position="408"/>
    </location>
</feature>
<name>A0AAD3CX37_9STRA</name>
<dbReference type="Proteomes" id="UP001054902">
    <property type="component" value="Unassembled WGS sequence"/>
</dbReference>
<dbReference type="GO" id="GO:0016279">
    <property type="term" value="F:protein-lysine N-methyltransferase activity"/>
    <property type="evidence" value="ECO:0007669"/>
    <property type="project" value="TreeGrafter"/>
</dbReference>
<dbReference type="InterPro" id="IPR046341">
    <property type="entry name" value="SET_dom_sf"/>
</dbReference>
<keyword evidence="3" id="KW-1185">Reference proteome</keyword>
<evidence type="ECO:0008006" key="4">
    <source>
        <dbReference type="Google" id="ProtNLM"/>
    </source>
</evidence>
<dbReference type="CDD" id="cd10527">
    <property type="entry name" value="SET_LSMT"/>
    <property type="match status" value="1"/>
</dbReference>
<dbReference type="AlphaFoldDB" id="A0AAD3CX37"/>
<organism evidence="2 3">
    <name type="scientific">Chaetoceros tenuissimus</name>
    <dbReference type="NCBI Taxonomy" id="426638"/>
    <lineage>
        <taxon>Eukaryota</taxon>
        <taxon>Sar</taxon>
        <taxon>Stramenopiles</taxon>
        <taxon>Ochrophyta</taxon>
        <taxon>Bacillariophyta</taxon>
        <taxon>Coscinodiscophyceae</taxon>
        <taxon>Chaetocerotophycidae</taxon>
        <taxon>Chaetocerotales</taxon>
        <taxon>Chaetocerotaceae</taxon>
        <taxon>Chaetoceros</taxon>
    </lineage>
</organism>
<evidence type="ECO:0000256" key="1">
    <source>
        <dbReference type="SAM" id="SignalP"/>
    </source>
</evidence>
<reference evidence="2 3" key="1">
    <citation type="journal article" date="2021" name="Sci. Rep.">
        <title>The genome of the diatom Chaetoceros tenuissimus carries an ancient integrated fragment of an extant virus.</title>
        <authorList>
            <person name="Hongo Y."/>
            <person name="Kimura K."/>
            <person name="Takaki Y."/>
            <person name="Yoshida Y."/>
            <person name="Baba S."/>
            <person name="Kobayashi G."/>
            <person name="Nagasaki K."/>
            <person name="Hano T."/>
            <person name="Tomaru Y."/>
        </authorList>
    </citation>
    <scope>NUCLEOTIDE SEQUENCE [LARGE SCALE GENOMIC DNA]</scope>
    <source>
        <strain evidence="2 3">NIES-3715</strain>
    </source>
</reference>
<dbReference type="Gene3D" id="3.90.1410.10">
    <property type="entry name" value="set domain protein methyltransferase, domain 1"/>
    <property type="match status" value="1"/>
</dbReference>
<feature type="signal peptide" evidence="1">
    <location>
        <begin position="1"/>
        <end position="17"/>
    </location>
</feature>
<proteinExistence type="predicted"/>
<evidence type="ECO:0000313" key="3">
    <source>
        <dbReference type="Proteomes" id="UP001054902"/>
    </source>
</evidence>
<sequence length="408" mass="45866">MKLIVSSLALLVTSTAAFLPHSNVALPNIQTRQNVHPITKRYSTKTSNTEGQLNGVQEFESWFQSKTLENDTMKYVSHAKFSNGRGLEFIGSIKDVLATEKPVIELPKEFVLKSTFVEDKQTLESMAEDWDVVLSVQLLQECQKNEESDLFGYCRLLTQGMPFEKDTVPSSTAPHCVRNWTLEQKKILGASKRGQRLLNVVDTQAKEWNDKYNALDSEFSNTFTKEQFFWAMEAVNSRAFRGDFGGEDLFKKISKSLIPFAAAAFGLNVVSSGSGPFASDERLTVALLVLSCAPVVLNFISENFGTKTLDAVLLPFIDSANHLQEARSNIQFDPVKGVFTVCMEGKNCIVEEDDDRKQFYISYGEKRDTELLLNYGFLPNMNDYLDDGETGNDEIRRVLAELFNSRSI</sequence>
<dbReference type="InterPro" id="IPR050600">
    <property type="entry name" value="SETD3_SETD6_MTase"/>
</dbReference>
<dbReference type="PANTHER" id="PTHR13271:SF123">
    <property type="entry name" value="RIBULOSE-1,5-BISPHOSPHATE CARBOXYLASE_OXYGENASE SMALL SUBUNIT N-METHYLTRANSFERASE I-RELATED"/>
    <property type="match status" value="1"/>
</dbReference>
<gene>
    <name evidence="2" type="ORF">CTEN210_10308</name>
</gene>
<dbReference type="PANTHER" id="PTHR13271">
    <property type="entry name" value="UNCHARACTERIZED PUTATIVE METHYLTRANSFERASE"/>
    <property type="match status" value="1"/>
</dbReference>
<dbReference type="SUPFAM" id="SSF82199">
    <property type="entry name" value="SET domain"/>
    <property type="match status" value="1"/>
</dbReference>
<accession>A0AAD3CX37</accession>
<comment type="caution">
    <text evidence="2">The sequence shown here is derived from an EMBL/GenBank/DDBJ whole genome shotgun (WGS) entry which is preliminary data.</text>
</comment>
<protein>
    <recommendedName>
        <fullName evidence="4">SET domain-containing protein</fullName>
    </recommendedName>
</protein>